<keyword evidence="3" id="KW-0238">DNA-binding</keyword>
<dbReference type="Gene3D" id="3.30.160.360">
    <property type="match status" value="1"/>
</dbReference>
<feature type="region of interest" description="Disordered" evidence="6">
    <location>
        <begin position="1"/>
        <end position="23"/>
    </location>
</feature>
<keyword evidence="4" id="KW-0804">Transcription</keyword>
<dbReference type="AlphaFoldDB" id="A0A2P6NKQ7"/>
<reference evidence="8 9" key="1">
    <citation type="journal article" date="2018" name="Genome Biol. Evol.">
        <title>Multiple Roots of Fruiting Body Formation in Amoebozoa.</title>
        <authorList>
            <person name="Hillmann F."/>
            <person name="Forbes G."/>
            <person name="Novohradska S."/>
            <person name="Ferling I."/>
            <person name="Riege K."/>
            <person name="Groth M."/>
            <person name="Westermann M."/>
            <person name="Marz M."/>
            <person name="Spaller T."/>
            <person name="Winckler T."/>
            <person name="Schaap P."/>
            <person name="Glockner G."/>
        </authorList>
    </citation>
    <scope>NUCLEOTIDE SEQUENCE [LARGE SCALE GENOMIC DNA]</scope>
    <source>
        <strain evidence="8 9">Jena</strain>
    </source>
</reference>
<accession>A0A2P6NKQ7</accession>
<dbReference type="PANTHER" id="PTHR15348:SF0">
    <property type="entry name" value="PROTEIN DEAD RINGER"/>
    <property type="match status" value="1"/>
</dbReference>
<proteinExistence type="predicted"/>
<dbReference type="GO" id="GO:0005634">
    <property type="term" value="C:nucleus"/>
    <property type="evidence" value="ECO:0007669"/>
    <property type="project" value="UniProtKB-SubCell"/>
</dbReference>
<dbReference type="STRING" id="1890364.A0A2P6NKQ7"/>
<evidence type="ECO:0000313" key="8">
    <source>
        <dbReference type="EMBL" id="PRP84544.1"/>
    </source>
</evidence>
<evidence type="ECO:0000256" key="6">
    <source>
        <dbReference type="SAM" id="MobiDB-lite"/>
    </source>
</evidence>
<dbReference type="InParanoid" id="A0A2P6NKQ7"/>
<gene>
    <name evidence="8" type="ORF">PROFUN_05879</name>
</gene>
<comment type="subcellular location">
    <subcellularLocation>
        <location evidence="1">Nucleus</location>
    </subcellularLocation>
</comment>
<dbReference type="Gene3D" id="1.10.150.60">
    <property type="entry name" value="ARID DNA-binding domain"/>
    <property type="match status" value="1"/>
</dbReference>
<feature type="compositionally biased region" description="Low complexity" evidence="6">
    <location>
        <begin position="1"/>
        <end position="20"/>
    </location>
</feature>
<dbReference type="GO" id="GO:0006357">
    <property type="term" value="P:regulation of transcription by RNA polymerase II"/>
    <property type="evidence" value="ECO:0007669"/>
    <property type="project" value="InterPro"/>
</dbReference>
<feature type="domain" description="ARID" evidence="7">
    <location>
        <begin position="29"/>
        <end position="123"/>
    </location>
</feature>
<dbReference type="InterPro" id="IPR045147">
    <property type="entry name" value="ARI3A/B/C"/>
</dbReference>
<evidence type="ECO:0000256" key="4">
    <source>
        <dbReference type="ARBA" id="ARBA00023163"/>
    </source>
</evidence>
<dbReference type="EMBL" id="MDYQ01000061">
    <property type="protein sequence ID" value="PRP84544.1"/>
    <property type="molecule type" value="Genomic_DNA"/>
</dbReference>
<dbReference type="Proteomes" id="UP000241769">
    <property type="component" value="Unassembled WGS sequence"/>
</dbReference>
<name>A0A2P6NKQ7_9EUKA</name>
<dbReference type="CDD" id="cd16100">
    <property type="entry name" value="ARID"/>
    <property type="match status" value="1"/>
</dbReference>
<dbReference type="Pfam" id="PF01388">
    <property type="entry name" value="ARID"/>
    <property type="match status" value="1"/>
</dbReference>
<evidence type="ECO:0000313" key="9">
    <source>
        <dbReference type="Proteomes" id="UP000241769"/>
    </source>
</evidence>
<dbReference type="OrthoDB" id="338531at2759"/>
<evidence type="ECO:0000256" key="3">
    <source>
        <dbReference type="ARBA" id="ARBA00023125"/>
    </source>
</evidence>
<dbReference type="PROSITE" id="PS51542">
    <property type="entry name" value="FYRN"/>
    <property type="match status" value="1"/>
</dbReference>
<dbReference type="Pfam" id="PF05964">
    <property type="entry name" value="FYRN"/>
    <property type="match status" value="1"/>
</dbReference>
<dbReference type="GO" id="GO:0003677">
    <property type="term" value="F:DNA binding"/>
    <property type="evidence" value="ECO:0007669"/>
    <property type="project" value="UniProtKB-KW"/>
</dbReference>
<dbReference type="SMART" id="SM01014">
    <property type="entry name" value="ARID"/>
    <property type="match status" value="1"/>
</dbReference>
<dbReference type="SUPFAM" id="SSF46774">
    <property type="entry name" value="ARID-like"/>
    <property type="match status" value="1"/>
</dbReference>
<protein>
    <recommendedName>
        <fullName evidence="7">ARID domain-containing protein</fullName>
    </recommendedName>
</protein>
<dbReference type="PROSITE" id="PS51543">
    <property type="entry name" value="FYRC"/>
    <property type="match status" value="1"/>
</dbReference>
<keyword evidence="9" id="KW-1185">Reference proteome</keyword>
<organism evidence="8 9">
    <name type="scientific">Planoprotostelium fungivorum</name>
    <dbReference type="NCBI Taxonomy" id="1890364"/>
    <lineage>
        <taxon>Eukaryota</taxon>
        <taxon>Amoebozoa</taxon>
        <taxon>Evosea</taxon>
        <taxon>Variosea</taxon>
        <taxon>Cavosteliida</taxon>
        <taxon>Cavosteliaceae</taxon>
        <taxon>Planoprotostelium</taxon>
    </lineage>
</organism>
<evidence type="ECO:0000259" key="7">
    <source>
        <dbReference type="PROSITE" id="PS51011"/>
    </source>
</evidence>
<keyword evidence="2" id="KW-0805">Transcription regulation</keyword>
<dbReference type="Pfam" id="PF05965">
    <property type="entry name" value="FYRC"/>
    <property type="match status" value="1"/>
</dbReference>
<evidence type="ECO:0000256" key="1">
    <source>
        <dbReference type="ARBA" id="ARBA00004123"/>
    </source>
</evidence>
<dbReference type="PROSITE" id="PS51011">
    <property type="entry name" value="ARID"/>
    <property type="match status" value="1"/>
</dbReference>
<dbReference type="InterPro" id="IPR003888">
    <property type="entry name" value="FYrich_N"/>
</dbReference>
<evidence type="ECO:0000256" key="5">
    <source>
        <dbReference type="ARBA" id="ARBA00023242"/>
    </source>
</evidence>
<comment type="caution">
    <text evidence="8">The sequence shown here is derived from an EMBL/GenBank/DDBJ whole genome shotgun (WGS) entry which is preliminary data.</text>
</comment>
<dbReference type="InterPro" id="IPR036431">
    <property type="entry name" value="ARID_dom_sf"/>
</dbReference>
<dbReference type="SMART" id="SM00501">
    <property type="entry name" value="BRIGHT"/>
    <property type="match status" value="1"/>
</dbReference>
<evidence type="ECO:0000256" key="2">
    <source>
        <dbReference type="ARBA" id="ARBA00023015"/>
    </source>
</evidence>
<dbReference type="InterPro" id="IPR001606">
    <property type="entry name" value="ARID_dom"/>
</dbReference>
<sequence>MEKTIATPTSSPETPASPTRPFLPENYESAERKSFMMDVNKFMAEAGKPLFKIPIMGYKELDLFQLFKEVSAYGGFNEVVKNVGTWSKIWKRLDNFDPSITDSSFRLKKNYERYLLDYEHKCFPDNKGGNKEGVSAKELINNKSSSLLDLSTSIKAEKKLRKKSQMPTNQEVPRNADNTVRLPFSLGDFIVENPGNIIAQPPFVSEKYIWPVGYTAHRLLPKSSTSSETIKYTCTIKNNDGRIEFVISCTDGSTDITSHSLSSAWRLLHKRLPKTDRSVSIFGVDKFGLTHPAMLQLFSQMPNGEAAMQLQKQMIEGTFNKKRKYSSGSSSEGEEPKIKVIKRQEPIVKKTEAIMKTETLVKTETLPTTRFTQNEVDDLESAVMTLSSLKYCSVY</sequence>
<dbReference type="PANTHER" id="PTHR15348">
    <property type="entry name" value="AT-RICH INTERACTIVE DOMAIN-CONTAINING PROTEIN ARID DOMAIN- CONTAINING PROTEIN DEAD RINGER PROTEIN B-CELL REGULATOR OF IGH TRANSCRIPTION BRIGHT"/>
    <property type="match status" value="1"/>
</dbReference>
<keyword evidence="5" id="KW-0539">Nucleus</keyword>
<dbReference type="InterPro" id="IPR003889">
    <property type="entry name" value="FYrich_C"/>
</dbReference>